<evidence type="ECO:0000313" key="2">
    <source>
        <dbReference type="EMBL" id="QWT43293.1"/>
    </source>
</evidence>
<protein>
    <submittedName>
        <fullName evidence="2">Phosphoprotein</fullName>
    </submittedName>
</protein>
<evidence type="ECO:0000256" key="1">
    <source>
        <dbReference type="SAM" id="MobiDB-lite"/>
    </source>
</evidence>
<feature type="region of interest" description="Disordered" evidence="1">
    <location>
        <begin position="220"/>
        <end position="252"/>
    </location>
</feature>
<organism evidence="2 3">
    <name type="scientific">Lariophagus distinguendus negative-strand RNA virus 1</name>
    <dbReference type="NCBI Taxonomy" id="2848911"/>
    <lineage>
        <taxon>Viruses</taxon>
        <taxon>Riboviria</taxon>
        <taxon>Orthornavirae</taxon>
        <taxon>Negarnaviricota</taxon>
    </lineage>
</organism>
<accession>A0A8F2J0V8</accession>
<gene>
    <name evidence="2" type="primary">P</name>
</gene>
<sequence>MAHSIRLEDVTPEVTGLFAGSVANLPPLPGSSFMDEEERRQSGVIPPAPRKGERKKESRDNVTYEKFVTSEEMCRMSPLLAVKRLVELVDKSSNPDVLAVWSSHMRLVEELIRDEDSASLAAVYHHASDLPKLEPLLYGMSLGRQSLKASSGTAIMAALGEMIDDLRVRLRDSESARAAQATQILSFTQQVSTASKEVSSLLAKAEGLILNSAARPPSFAPALPVPPSSTSSVETSSGTSDSGTSRISHCQKATARGPIIEKLKDDGKYEYGEVKVVIRDGKIAGIGGPDWTKPLEVFINRPAGIGCAVLNRDMKALMLFMQANPAWLCEFTKTPTNETKKTMLNFIRDLPAKKDQWIKVQE</sequence>
<feature type="compositionally biased region" description="Basic and acidic residues" evidence="1">
    <location>
        <begin position="50"/>
        <end position="60"/>
    </location>
</feature>
<reference evidence="2" key="1">
    <citation type="journal article" date="2021" name="MSphere">
        <title>Diverse RNA Viruses Discovered in Three Parasitoid Wasps of the Rice Weevil Sitophilus oryzae.</title>
        <authorList>
            <person name="Wang F."/>
            <person name="Yuan B."/>
            <person name="Xiao S."/>
            <person name="Zhang J."/>
            <person name="Jia W."/>
            <person name="Fang Q."/>
            <person name="Wang F."/>
            <person name="Song Q."/>
            <person name="Ye G."/>
        </authorList>
    </citation>
    <scope>NUCLEOTIDE SEQUENCE</scope>
</reference>
<feature type="compositionally biased region" description="Low complexity" evidence="1">
    <location>
        <begin position="220"/>
        <end position="248"/>
    </location>
</feature>
<evidence type="ECO:0000313" key="3">
    <source>
        <dbReference type="Proteomes" id="UP001265300"/>
    </source>
</evidence>
<dbReference type="Proteomes" id="UP001265300">
    <property type="component" value="Segment"/>
</dbReference>
<keyword evidence="3" id="KW-1185">Reference proteome</keyword>
<feature type="region of interest" description="Disordered" evidence="1">
    <location>
        <begin position="28"/>
        <end position="60"/>
    </location>
</feature>
<name>A0A8F2J0V8_9VIRU</name>
<proteinExistence type="predicted"/>
<dbReference type="EMBL" id="MW864604">
    <property type="protein sequence ID" value="QWT43293.1"/>
    <property type="molecule type" value="Genomic_RNA"/>
</dbReference>